<evidence type="ECO:0000313" key="8">
    <source>
        <dbReference type="EMBL" id="MBP3059261.1"/>
    </source>
</evidence>
<dbReference type="Proteomes" id="UP001192346">
    <property type="component" value="Unassembled WGS sequence"/>
</dbReference>
<dbReference type="Gene3D" id="1.10.287.10">
    <property type="entry name" value="S15/NS1, RNA-binding"/>
    <property type="match status" value="1"/>
</dbReference>
<dbReference type="RefSeq" id="WP_138107829.1">
    <property type="nucleotide sequence ID" value="NZ_VBRA02000004.1"/>
</dbReference>
<protein>
    <recommendedName>
        <fullName evidence="3 5">30S ribosomal protein S15</fullName>
    </recommendedName>
</protein>
<dbReference type="SUPFAM" id="SSF47060">
    <property type="entry name" value="S15/NS1 RNA-binding domain"/>
    <property type="match status" value="1"/>
</dbReference>
<accession>A0ABS5BIU6</accession>
<comment type="caution">
    <text evidence="8">The sequence shown here is derived from an EMBL/GenBank/DDBJ whole genome shotgun (WGS) entry which is preliminary data.</text>
</comment>
<reference evidence="8" key="1">
    <citation type="submission" date="2019-10" db="EMBL/GenBank/DDBJ databases">
        <title>Whole Genome Sequencing and Characterization of Texas Phoenix Palm Decline Phytoplasma Belongs to Lethal Yellowing (16SrIV) Group.</title>
        <authorList>
            <person name="Bao M."/>
        </authorList>
    </citation>
    <scope>NUCLEOTIDE SEQUENCE [LARGE SCALE GENOMIC DNA]</scope>
    <source>
        <strain evidence="8">ACPD</strain>
    </source>
</reference>
<keyword evidence="1 4" id="KW-0689">Ribosomal protein</keyword>
<gene>
    <name evidence="8" type="primary">rpsO</name>
    <name evidence="8" type="ORF">FEF22_000465</name>
</gene>
<keyword evidence="6" id="KW-0694">RNA-binding</keyword>
<evidence type="ECO:0000256" key="5">
    <source>
        <dbReference type="RuleBase" id="RU003920"/>
    </source>
</evidence>
<sequence>MALNKNQKKEIFKKHKINEKNTGCTEFQIALLCKEMDILNKHLKKHPSDFHSKRGLLTKNQKKKTLINYNNKKNKKIN</sequence>
<comment type="similarity">
    <text evidence="4">Belongs to the universal ribosomal protein uS15 family.</text>
</comment>
<dbReference type="GO" id="GO:0005840">
    <property type="term" value="C:ribosome"/>
    <property type="evidence" value="ECO:0007669"/>
    <property type="project" value="UniProtKB-KW"/>
</dbReference>
<dbReference type="PANTHER" id="PTHR23321:SF26">
    <property type="entry name" value="SMALL RIBOSOMAL SUBUNIT PROTEIN US15M"/>
    <property type="match status" value="1"/>
</dbReference>
<dbReference type="EMBL" id="VBRA02000004">
    <property type="protein sequence ID" value="MBP3059261.1"/>
    <property type="molecule type" value="Genomic_DNA"/>
</dbReference>
<dbReference type="InterPro" id="IPR005290">
    <property type="entry name" value="Ribosomal_uS15_bac-type"/>
</dbReference>
<evidence type="ECO:0000256" key="3">
    <source>
        <dbReference type="ARBA" id="ARBA00035313"/>
    </source>
</evidence>
<dbReference type="InterPro" id="IPR009068">
    <property type="entry name" value="uS15_NS1_RNA-bd_sf"/>
</dbReference>
<evidence type="ECO:0000256" key="7">
    <source>
        <dbReference type="SAM" id="MobiDB-lite"/>
    </source>
</evidence>
<feature type="region of interest" description="Disordered" evidence="7">
    <location>
        <begin position="47"/>
        <end position="78"/>
    </location>
</feature>
<dbReference type="NCBIfam" id="TIGR00952">
    <property type="entry name" value="S15_bact"/>
    <property type="match status" value="1"/>
</dbReference>
<keyword evidence="9" id="KW-1185">Reference proteome</keyword>
<evidence type="ECO:0000313" key="9">
    <source>
        <dbReference type="Proteomes" id="UP001192346"/>
    </source>
</evidence>
<evidence type="ECO:0000256" key="4">
    <source>
        <dbReference type="RuleBase" id="RU003919"/>
    </source>
</evidence>
<dbReference type="PROSITE" id="PS00362">
    <property type="entry name" value="RIBOSOMAL_S15"/>
    <property type="match status" value="1"/>
</dbReference>
<name>A0ABS5BIU6_9MOLU</name>
<dbReference type="Pfam" id="PF00312">
    <property type="entry name" value="Ribosomal_S15"/>
    <property type="match status" value="1"/>
</dbReference>
<dbReference type="SMART" id="SM01387">
    <property type="entry name" value="Ribosomal_S15"/>
    <property type="match status" value="1"/>
</dbReference>
<evidence type="ECO:0000256" key="6">
    <source>
        <dbReference type="RuleBase" id="RU004524"/>
    </source>
</evidence>
<comment type="function">
    <text evidence="6">One of the primary rRNA binding proteins, it binds directly to 16S rRNA where it helps nucleate assembly of the platform of the 30S subunit by binding and bridging several RNA helices of the 16S rRNA.</text>
</comment>
<dbReference type="InterPro" id="IPR000589">
    <property type="entry name" value="Ribosomal_uS15"/>
</dbReference>
<keyword evidence="6" id="KW-0699">rRNA-binding</keyword>
<dbReference type="PANTHER" id="PTHR23321">
    <property type="entry name" value="RIBOSOMAL PROTEIN S15, BACTERIAL AND ORGANELLAR"/>
    <property type="match status" value="1"/>
</dbReference>
<keyword evidence="2 4" id="KW-0687">Ribonucleoprotein</keyword>
<organism evidence="8 9">
    <name type="scientific">Texas Phoenix palm phytoplasma</name>
    <dbReference type="NCBI Taxonomy" id="176709"/>
    <lineage>
        <taxon>Bacteria</taxon>
        <taxon>Bacillati</taxon>
        <taxon>Mycoplasmatota</taxon>
        <taxon>Mollicutes</taxon>
        <taxon>Acholeplasmatales</taxon>
        <taxon>Acholeplasmataceae</taxon>
        <taxon>Candidatus Phytoplasma</taxon>
        <taxon>16SrIV (Coconut lethal yellows group)</taxon>
    </lineage>
</organism>
<evidence type="ECO:0000256" key="1">
    <source>
        <dbReference type="ARBA" id="ARBA00022980"/>
    </source>
</evidence>
<evidence type="ECO:0000256" key="2">
    <source>
        <dbReference type="ARBA" id="ARBA00023274"/>
    </source>
</evidence>
<feature type="compositionally biased region" description="Basic residues" evidence="7">
    <location>
        <begin position="53"/>
        <end position="65"/>
    </location>
</feature>
<proteinExistence type="inferred from homology"/>